<name>A0A849XXL2_9FIRM</name>
<reference evidence="2 3" key="2">
    <citation type="submission" date="2020-07" db="EMBL/GenBank/DDBJ databases">
        <title>Bacterial metabolism rescues the inhibition of intestinal drug absorption by food and drug additives.</title>
        <authorList>
            <person name="Zou L."/>
            <person name="Spanogiannopoulos P."/>
            <person name="Chien H.-C."/>
            <person name="Pieper L.M."/>
            <person name="Cai W."/>
            <person name="Khuri N."/>
            <person name="Pottel J."/>
            <person name="Vora B."/>
            <person name="Ni Z."/>
            <person name="Tsakalozou E."/>
            <person name="Zhang W."/>
            <person name="Shoichet B.K."/>
            <person name="Giacomini K.M."/>
            <person name="Turnbaugh P.J."/>
        </authorList>
    </citation>
    <scope>NUCLEOTIDE SEQUENCE [LARGE SCALE GENOMIC DNA]</scope>
    <source>
        <strain evidence="2 3">F22</strain>
    </source>
</reference>
<evidence type="ECO:0000313" key="3">
    <source>
        <dbReference type="Proteomes" id="UP000554488"/>
    </source>
</evidence>
<comment type="caution">
    <text evidence="2">The sequence shown here is derived from an EMBL/GenBank/DDBJ whole genome shotgun (WGS) entry which is preliminary data.</text>
</comment>
<keyword evidence="1" id="KW-0812">Transmembrane</keyword>
<gene>
    <name evidence="2" type="ORF">HUU93_06990</name>
</gene>
<protein>
    <submittedName>
        <fullName evidence="2">Uncharacterized protein</fullName>
    </submittedName>
</protein>
<keyword evidence="1" id="KW-1133">Transmembrane helix</keyword>
<keyword evidence="1" id="KW-0472">Membrane</keyword>
<dbReference type="EMBL" id="JABWDC010000020">
    <property type="protein sequence ID" value="NUN86350.1"/>
    <property type="molecule type" value="Genomic_DNA"/>
</dbReference>
<dbReference type="Proteomes" id="UP000554488">
    <property type="component" value="Unassembled WGS sequence"/>
</dbReference>
<organism evidence="2 3">
    <name type="scientific">Coprococcus comes</name>
    <dbReference type="NCBI Taxonomy" id="410072"/>
    <lineage>
        <taxon>Bacteria</taxon>
        <taxon>Bacillati</taxon>
        <taxon>Bacillota</taxon>
        <taxon>Clostridia</taxon>
        <taxon>Lachnospirales</taxon>
        <taxon>Lachnospiraceae</taxon>
        <taxon>Coprococcus</taxon>
    </lineage>
</organism>
<proteinExistence type="predicted"/>
<accession>A0A849XXL2</accession>
<evidence type="ECO:0000313" key="2">
    <source>
        <dbReference type="EMBL" id="NUN86350.1"/>
    </source>
</evidence>
<feature type="transmembrane region" description="Helical" evidence="1">
    <location>
        <begin position="29"/>
        <end position="49"/>
    </location>
</feature>
<dbReference type="AlphaFoldDB" id="A0A849XXL2"/>
<evidence type="ECO:0000256" key="1">
    <source>
        <dbReference type="SAM" id="Phobius"/>
    </source>
</evidence>
<reference evidence="2 3" key="1">
    <citation type="submission" date="2020-04" db="EMBL/GenBank/DDBJ databases">
        <authorList>
            <person name="Pieper L."/>
        </authorList>
    </citation>
    <scope>NUCLEOTIDE SEQUENCE [LARGE SCALE GENOMIC DNA]</scope>
    <source>
        <strain evidence="2 3">F22</strain>
    </source>
</reference>
<feature type="transmembrane region" description="Helical" evidence="1">
    <location>
        <begin position="55"/>
        <end position="73"/>
    </location>
</feature>
<sequence length="89" mass="10265">MAGYLEAVEHEKRRKQAIKEKREKKKYFLTQKLYGVAILIFTAVAVKILNGDATIALLTVPLGVTLLMSKEMLIINEYYWKCEDNKCNL</sequence>